<feature type="region of interest" description="Disordered" evidence="1">
    <location>
        <begin position="1"/>
        <end position="21"/>
    </location>
</feature>
<dbReference type="AlphaFoldDB" id="A0A8H7ZGS7"/>
<dbReference type="InterPro" id="IPR031342">
    <property type="entry name" value="Mug163-like"/>
</dbReference>
<feature type="compositionally biased region" description="Polar residues" evidence="1">
    <location>
        <begin position="315"/>
        <end position="328"/>
    </location>
</feature>
<proteinExistence type="predicted"/>
<evidence type="ECO:0000313" key="2">
    <source>
        <dbReference type="EMBL" id="KAG5419696.1"/>
    </source>
</evidence>
<reference evidence="2 3" key="1">
    <citation type="submission" date="2020-12" db="EMBL/GenBank/DDBJ databases">
        <title>Effect of drift, selection, and recombination on the evolution of hybrid genomes in Candida yeast pathogens.</title>
        <authorList>
            <person name="Mixao V."/>
            <person name="Ksiezopolska E."/>
            <person name="Saus E."/>
            <person name="Boekhout T."/>
            <person name="Gacser A."/>
            <person name="Gabaldon T."/>
        </authorList>
    </citation>
    <scope>NUCLEOTIDE SEQUENCE [LARGE SCALE GENOMIC DNA]</scope>
    <source>
        <strain evidence="2 3">BP57</strain>
    </source>
</reference>
<feature type="compositionally biased region" description="Polar residues" evidence="1">
    <location>
        <begin position="266"/>
        <end position="278"/>
    </location>
</feature>
<dbReference type="Proteomes" id="UP000669133">
    <property type="component" value="Unassembled WGS sequence"/>
</dbReference>
<dbReference type="Gene3D" id="3.30.160.60">
    <property type="entry name" value="Classic Zinc Finger"/>
    <property type="match status" value="1"/>
</dbReference>
<accession>A0A8H7ZGS7</accession>
<gene>
    <name evidence="2" type="ORF">I9W82_001576</name>
</gene>
<dbReference type="RefSeq" id="XP_067548812.1">
    <property type="nucleotide sequence ID" value="XM_067690336.1"/>
</dbReference>
<organism evidence="2 3">
    <name type="scientific">Candida metapsilosis</name>
    <dbReference type="NCBI Taxonomy" id="273372"/>
    <lineage>
        <taxon>Eukaryota</taxon>
        <taxon>Fungi</taxon>
        <taxon>Dikarya</taxon>
        <taxon>Ascomycota</taxon>
        <taxon>Saccharomycotina</taxon>
        <taxon>Pichiomycetes</taxon>
        <taxon>Debaryomycetaceae</taxon>
        <taxon>Candida/Lodderomyces clade</taxon>
        <taxon>Candida</taxon>
    </lineage>
</organism>
<feature type="compositionally biased region" description="Polar residues" evidence="1">
    <location>
        <begin position="244"/>
        <end position="255"/>
    </location>
</feature>
<feature type="region of interest" description="Disordered" evidence="1">
    <location>
        <begin position="195"/>
        <end position="229"/>
    </location>
</feature>
<feature type="compositionally biased region" description="Low complexity" evidence="1">
    <location>
        <begin position="256"/>
        <end position="265"/>
    </location>
</feature>
<feature type="compositionally biased region" description="Polar residues" evidence="1">
    <location>
        <begin position="9"/>
        <end position="21"/>
    </location>
</feature>
<feature type="region of interest" description="Disordered" evidence="1">
    <location>
        <begin position="314"/>
        <end position="333"/>
    </location>
</feature>
<feature type="region of interest" description="Disordered" evidence="1">
    <location>
        <begin position="244"/>
        <end position="300"/>
    </location>
</feature>
<feature type="region of interest" description="Disordered" evidence="1">
    <location>
        <begin position="474"/>
        <end position="494"/>
    </location>
</feature>
<feature type="compositionally biased region" description="Polar residues" evidence="1">
    <location>
        <begin position="529"/>
        <end position="539"/>
    </location>
</feature>
<dbReference type="EMBL" id="JAEOAQ010000002">
    <property type="protein sequence ID" value="KAG5419696.1"/>
    <property type="molecule type" value="Genomic_DNA"/>
</dbReference>
<dbReference type="GeneID" id="93650205"/>
<sequence length="909" mass="102773">MTLNEIDHNSSPNPQFSKSNYHSQLSKSLFRHYNKSAQALQKSGSQTPDFVYQEPKLLNQQDYAEPNLEHSGDDGGYFVDKGAISVPSSRIETFYTDKSMEEEVHNIMQNYEVFHGYEQGVDTTIPQPGTDNYGLSSNHQYQQPQPVFQDQLHRGYQNVATKPPQFQQYSGNYGHPEHQLIQPQYPVPQQQRLYQEPPLSNPQHSYPRRVPQQYEDVQSSLPSSHNTHPVTSQAVQYNIPHKQTSFQYPPQHNGISSSPQDSQSSVPTNNYGLSSSGETPFEPKARAKRGRPRKKPGFHLKLDGVNKKVNLPNRLVSSSHSDSGTDYWNRTPGGVNNHGLSRLSMTLTREDLDVKRDMELNEGSMYGSVPGFDLTPSVEPPVKSYFELDNTPGIDTFANGSYFSPATRLDGGVNNFNQSFEMYLNREDNFLNAQREEIDTNVMAFPIPEFRENDISEGQQQEPMKEEFTPLGISVDPYVSQNDSSPGRASGAEIDNYSQSTYSAEVPQFNIDQYINSDEDQEVYPTVNQTLSNHSSPHSAVSVGSEVHKQESSAGKAPTPSKRKASKGAHCPVCDKFISRDLTRHMRIHNEVGRFQCVYPREMCNHKTQNFNRPYDYKKHLLHSHFKFDDAKGKTAHTLGDKLPMTGECVACGARYLASEWLSEHVLTKNEEQRCAKVPYLRNENNNDISPEDKLDLERKINLSNLIDKLKSQIPNILEHNLSKDLISSNIYLRICPSQFDENYLPKLHGTIAYNSACKAITIFITSIILSPQVKLHISSIKTSRKPDPQAMFSTTMKVYVRWSTCMPNCEHLGVQSTSNAHFGSHKWSSEDTKKLMGTNVTLSGLIGKLTGAVIGVTKEKQKDLERVISGVFIFELNEDYNQILVHTVENMNIIERFEEEPGNVLRVC</sequence>
<feature type="compositionally biased region" description="Basic residues" evidence="1">
    <location>
        <begin position="286"/>
        <end position="298"/>
    </location>
</feature>
<evidence type="ECO:0000313" key="3">
    <source>
        <dbReference type="Proteomes" id="UP000669133"/>
    </source>
</evidence>
<evidence type="ECO:0000256" key="1">
    <source>
        <dbReference type="SAM" id="MobiDB-lite"/>
    </source>
</evidence>
<name>A0A8H7ZGS7_9ASCO</name>
<feature type="region of interest" description="Disordered" evidence="1">
    <location>
        <begin position="529"/>
        <end position="568"/>
    </location>
</feature>
<dbReference type="Pfam" id="PF17119">
    <property type="entry name" value="MMU163"/>
    <property type="match status" value="1"/>
</dbReference>
<comment type="caution">
    <text evidence="2">The sequence shown here is derived from an EMBL/GenBank/DDBJ whole genome shotgun (WGS) entry which is preliminary data.</text>
</comment>
<protein>
    <submittedName>
        <fullName evidence="2">Uncharacterized protein</fullName>
    </submittedName>
</protein>
<feature type="compositionally biased region" description="Polar residues" evidence="1">
    <location>
        <begin position="215"/>
        <end position="229"/>
    </location>
</feature>
<dbReference type="OrthoDB" id="4091477at2759"/>
<keyword evidence="3" id="KW-1185">Reference proteome</keyword>